<dbReference type="RefSeq" id="WP_045075768.1">
    <property type="nucleotide sequence ID" value="NZ_CP011005.1"/>
</dbReference>
<evidence type="ECO:0008006" key="4">
    <source>
        <dbReference type="Google" id="ProtNLM"/>
    </source>
</evidence>
<keyword evidence="3" id="KW-1185">Reference proteome</keyword>
<dbReference type="PATRIC" id="fig|1618207.4.peg.2383"/>
<feature type="transmembrane region" description="Helical" evidence="1">
    <location>
        <begin position="86"/>
        <end position="111"/>
    </location>
</feature>
<sequence length="157" mass="18024">MELLIAWAGFAGGWFLVAGPIFQAAVELREHEAAGKRYLLDQPDGDASGKVSPWWWLLPPVKIFLEKRRSDRYRREYFSQLPADDAAVLVSFMNKATGWVYVATGAFLIAVKETFELVEEMHLEMWVFWVAIVVMFLIAVMNTVIRVQRGTLMAKRR</sequence>
<keyword evidence="1" id="KW-0472">Membrane</keyword>
<dbReference type="HOGENOM" id="CLU_132636_0_0_11"/>
<keyword evidence="1" id="KW-1133">Transmembrane helix</keyword>
<gene>
    <name evidence="2" type="ORF">UM93_11755</name>
</gene>
<dbReference type="EMBL" id="CP011005">
    <property type="protein sequence ID" value="AJT42016.1"/>
    <property type="molecule type" value="Genomic_DNA"/>
</dbReference>
<dbReference type="STRING" id="1618207.UM93_11755"/>
<evidence type="ECO:0000313" key="2">
    <source>
        <dbReference type="EMBL" id="AJT42016.1"/>
    </source>
</evidence>
<feature type="transmembrane region" description="Helical" evidence="1">
    <location>
        <begin position="126"/>
        <end position="147"/>
    </location>
</feature>
<protein>
    <recommendedName>
        <fullName evidence="4">DUF4328 domain-containing protein</fullName>
    </recommendedName>
</protein>
<dbReference type="KEGG" id="ari:UM93_11755"/>
<dbReference type="AlphaFoldDB" id="A0A0D4C102"/>
<accession>A0A0D4C102</accession>
<reference evidence="2 3" key="1">
    <citation type="journal article" date="2015" name="Genome Announc.">
        <title>Complete Genome Sequencing of Protease-Producing Novel Arthrobacter sp. Strain IHBB 11108 Using PacBio Single-Molecule Real-Time Sequencing Technology.</title>
        <authorList>
            <person name="Kiran S."/>
            <person name="Swarnkar M.K."/>
            <person name="Pal M."/>
            <person name="Thakur R."/>
            <person name="Tewari R."/>
            <person name="Singh A.K."/>
            <person name="Gulati A."/>
        </authorList>
    </citation>
    <scope>NUCLEOTIDE SEQUENCE [LARGE SCALE GENOMIC DNA]</scope>
    <source>
        <strain evidence="2 3">IHBB 11108</strain>
    </source>
</reference>
<evidence type="ECO:0000256" key="1">
    <source>
        <dbReference type="SAM" id="Phobius"/>
    </source>
</evidence>
<dbReference type="Proteomes" id="UP000061839">
    <property type="component" value="Chromosome"/>
</dbReference>
<name>A0A0D4C102_9MICC</name>
<proteinExistence type="predicted"/>
<dbReference type="OrthoDB" id="4578807at2"/>
<organism evidence="2 3">
    <name type="scientific">Psychromicrobium lacuslunae</name>
    <dbReference type="NCBI Taxonomy" id="1618207"/>
    <lineage>
        <taxon>Bacteria</taxon>
        <taxon>Bacillati</taxon>
        <taxon>Actinomycetota</taxon>
        <taxon>Actinomycetes</taxon>
        <taxon>Micrococcales</taxon>
        <taxon>Micrococcaceae</taxon>
        <taxon>Psychromicrobium</taxon>
    </lineage>
</organism>
<evidence type="ECO:0000313" key="3">
    <source>
        <dbReference type="Proteomes" id="UP000061839"/>
    </source>
</evidence>
<keyword evidence="1" id="KW-0812">Transmembrane</keyword>